<evidence type="ECO:0000259" key="2">
    <source>
        <dbReference type="Pfam" id="PF11638"/>
    </source>
</evidence>
<dbReference type="Gene3D" id="3.40.190.10">
    <property type="entry name" value="Periplasmic binding protein-like II"/>
    <property type="match status" value="2"/>
</dbReference>
<dbReference type="Gene3D" id="3.30.300.180">
    <property type="match status" value="1"/>
</dbReference>
<dbReference type="SUPFAM" id="SSF53850">
    <property type="entry name" value="Periplasmic binding protein-like II"/>
    <property type="match status" value="1"/>
</dbReference>
<accession>A0A9W6C0U1</accession>
<dbReference type="Proteomes" id="UP001165080">
    <property type="component" value="Unassembled WGS sequence"/>
</dbReference>
<dbReference type="InterPro" id="IPR050811">
    <property type="entry name" value="Phosphate_ABC_transporter"/>
</dbReference>
<dbReference type="PANTHER" id="PTHR30570:SF1">
    <property type="entry name" value="PHOSPHATE-BINDING PROTEIN PSTS"/>
    <property type="match status" value="1"/>
</dbReference>
<gene>
    <name evidence="4" type="primary">PLESTB003163</name>
    <name evidence="4" type="ORF">PLESTB_001846600</name>
</gene>
<feature type="domain" description="DnaA N-terminal" evidence="2">
    <location>
        <begin position="159"/>
        <end position="217"/>
    </location>
</feature>
<dbReference type="EMBL" id="BRXU01000058">
    <property type="protein sequence ID" value="GLC62156.1"/>
    <property type="molecule type" value="Genomic_DNA"/>
</dbReference>
<keyword evidence="5" id="KW-1185">Reference proteome</keyword>
<dbReference type="PANTHER" id="PTHR30570">
    <property type="entry name" value="PERIPLASMIC PHOSPHATE BINDING COMPONENT OF PHOSPHATE ABC TRANSPORTER"/>
    <property type="match status" value="1"/>
</dbReference>
<dbReference type="AlphaFoldDB" id="A0A9W6C0U1"/>
<name>A0A9W6C0U1_9CHLO</name>
<feature type="domain" description="PBP" evidence="3">
    <location>
        <begin position="218"/>
        <end position="507"/>
    </location>
</feature>
<organism evidence="4 5">
    <name type="scientific">Pleodorina starrii</name>
    <dbReference type="NCBI Taxonomy" id="330485"/>
    <lineage>
        <taxon>Eukaryota</taxon>
        <taxon>Viridiplantae</taxon>
        <taxon>Chlorophyta</taxon>
        <taxon>core chlorophytes</taxon>
        <taxon>Chlorophyceae</taxon>
        <taxon>CS clade</taxon>
        <taxon>Chlamydomonadales</taxon>
        <taxon>Volvocaceae</taxon>
        <taxon>Pleodorina</taxon>
    </lineage>
</organism>
<dbReference type="Pfam" id="PF12849">
    <property type="entry name" value="PBP_like_2"/>
    <property type="match status" value="1"/>
</dbReference>
<evidence type="ECO:0000259" key="3">
    <source>
        <dbReference type="Pfam" id="PF12849"/>
    </source>
</evidence>
<evidence type="ECO:0000256" key="1">
    <source>
        <dbReference type="ARBA" id="ARBA00022729"/>
    </source>
</evidence>
<evidence type="ECO:0000313" key="5">
    <source>
        <dbReference type="Proteomes" id="UP001165080"/>
    </source>
</evidence>
<comment type="caution">
    <text evidence="4">The sequence shown here is derived from an EMBL/GenBank/DDBJ whole genome shotgun (WGS) entry which is preliminary data.</text>
</comment>
<dbReference type="InterPro" id="IPR024633">
    <property type="entry name" value="DnaA_N_dom"/>
</dbReference>
<proteinExistence type="predicted"/>
<evidence type="ECO:0000313" key="4">
    <source>
        <dbReference type="EMBL" id="GLC62156.1"/>
    </source>
</evidence>
<dbReference type="Pfam" id="PF11638">
    <property type="entry name" value="DnaA_N"/>
    <property type="match status" value="1"/>
</dbReference>
<dbReference type="InterPro" id="IPR024370">
    <property type="entry name" value="PBP_domain"/>
</dbReference>
<sequence length="541" mass="58732">MMQVMRPVGRQAAARKYDLLSAMMAHALAGDPQRQRLVLRLMALITTRYNWQRDELTMGQREIARLWCVDERTVKRDMARLREAGWIVVKRQGARGRVSVLGLGLERILLDTRADWSNIGDDFTARMGEEAQEAGDPPNVVPFRRPDGTSAEEGGQDGVWPLIRARLRDEDPALFDAWFAPLSSAEGQGGVLHLVAPSRFHATYVRTHLLARLQMAARRSDPTLGEVQVAGSSTVLPYSTIVAELFGENTDFGTPVIESGGSSTGLRRFCEGVGENTIDIANSSREIRDSEVEECAANGVTDIMEVRIGYDGIVFASAQSGNSFAFTPADWFNALSAKVVRDGAIVDNTAANWNEVNPELPDQEILAFVPGTRHGTREVFDEKVIAQGCEDSGALEVFTAELGEEEAEAACMTLRTDGRSVDIDGDYTETLARIGSSPNGIGVFGLSFYENNTDTLQVATMSGVTPSTETIASGEYPVSRPLFIYVKKAHIGVIPGVKEFAEFFVSDAIAGPDGPLAAYGLVSDPELASVQQAVADETTMQ</sequence>
<keyword evidence="1" id="KW-0732">Signal</keyword>
<reference evidence="4 5" key="1">
    <citation type="journal article" date="2023" name="Commun. Biol.">
        <title>Reorganization of the ancestral sex-determining regions during the evolution of trioecy in Pleodorina starrii.</title>
        <authorList>
            <person name="Takahashi K."/>
            <person name="Suzuki S."/>
            <person name="Kawai-Toyooka H."/>
            <person name="Yamamoto K."/>
            <person name="Hamaji T."/>
            <person name="Ootsuki R."/>
            <person name="Yamaguchi H."/>
            <person name="Kawachi M."/>
            <person name="Higashiyama T."/>
            <person name="Nozaki H."/>
        </authorList>
    </citation>
    <scope>NUCLEOTIDE SEQUENCE [LARGE SCALE GENOMIC DNA]</scope>
    <source>
        <strain evidence="4 5">NIES-4479</strain>
    </source>
</reference>
<protein>
    <submittedName>
        <fullName evidence="4">Uncharacterized protein</fullName>
    </submittedName>
</protein>
<dbReference type="InterPro" id="IPR038454">
    <property type="entry name" value="DnaA_N_sf"/>
</dbReference>